<keyword evidence="3" id="KW-0520">NAD</keyword>
<feature type="domain" description="TIR" evidence="5">
    <location>
        <begin position="16"/>
        <end position="150"/>
    </location>
</feature>
<organism evidence="6 7">
    <name type="scientific">Lactuca sativa</name>
    <name type="common">Garden lettuce</name>
    <dbReference type="NCBI Taxonomy" id="4236"/>
    <lineage>
        <taxon>Eukaryota</taxon>
        <taxon>Viridiplantae</taxon>
        <taxon>Streptophyta</taxon>
        <taxon>Embryophyta</taxon>
        <taxon>Tracheophyta</taxon>
        <taxon>Spermatophyta</taxon>
        <taxon>Magnoliopsida</taxon>
        <taxon>eudicotyledons</taxon>
        <taxon>Gunneridae</taxon>
        <taxon>Pentapetalae</taxon>
        <taxon>asterids</taxon>
        <taxon>campanulids</taxon>
        <taxon>Asterales</taxon>
        <taxon>Asteraceae</taxon>
        <taxon>Cichorioideae</taxon>
        <taxon>Cichorieae</taxon>
        <taxon>Lactucinae</taxon>
        <taxon>Lactuca</taxon>
    </lineage>
</organism>
<evidence type="ECO:0000256" key="4">
    <source>
        <dbReference type="ARBA" id="ARBA00047304"/>
    </source>
</evidence>
<dbReference type="PANTHER" id="PTHR32009:SF39">
    <property type="entry name" value="TIR DOMAIN-CONTAINING PROTEIN"/>
    <property type="match status" value="1"/>
</dbReference>
<name>A0A9R1VHL4_LACSA</name>
<keyword evidence="7" id="KW-1185">Reference proteome</keyword>
<evidence type="ECO:0000256" key="1">
    <source>
        <dbReference type="ARBA" id="ARBA00011982"/>
    </source>
</evidence>
<evidence type="ECO:0000256" key="3">
    <source>
        <dbReference type="ARBA" id="ARBA00023027"/>
    </source>
</evidence>
<dbReference type="GO" id="GO:0061809">
    <property type="term" value="F:NAD+ nucleosidase activity, cyclic ADP-ribose generating"/>
    <property type="evidence" value="ECO:0007669"/>
    <property type="project" value="UniProtKB-EC"/>
</dbReference>
<dbReference type="InterPro" id="IPR000157">
    <property type="entry name" value="TIR_dom"/>
</dbReference>
<evidence type="ECO:0000259" key="5">
    <source>
        <dbReference type="PROSITE" id="PS50104"/>
    </source>
</evidence>
<sequence>MASSPSSPMATAQPCFSYDGFLSFRGEDTHHLYTALKQAGLRTFRDDDAMERGKLLEPELNKAIHESALSPIVFSNDYASSERRLNEVMMIIKEHETLSVKHEVVPVFYKVEPSDVRNQRGSFEDTFDAYDDKINAETDLEKKKKLLEKVGAWKDSLRKSCNFNRNGTWGWVYMYASSYKNH</sequence>
<proteinExistence type="predicted"/>
<evidence type="ECO:0000313" key="7">
    <source>
        <dbReference type="Proteomes" id="UP000235145"/>
    </source>
</evidence>
<evidence type="ECO:0000256" key="2">
    <source>
        <dbReference type="ARBA" id="ARBA00022801"/>
    </source>
</evidence>
<accession>A0A9R1VHL4</accession>
<reference evidence="6 7" key="1">
    <citation type="journal article" date="2017" name="Nat. Commun.">
        <title>Genome assembly with in vitro proximity ligation data and whole-genome triplication in lettuce.</title>
        <authorList>
            <person name="Reyes-Chin-Wo S."/>
            <person name="Wang Z."/>
            <person name="Yang X."/>
            <person name="Kozik A."/>
            <person name="Arikit S."/>
            <person name="Song C."/>
            <person name="Xia L."/>
            <person name="Froenicke L."/>
            <person name="Lavelle D.O."/>
            <person name="Truco M.J."/>
            <person name="Xia R."/>
            <person name="Zhu S."/>
            <person name="Xu C."/>
            <person name="Xu H."/>
            <person name="Xu X."/>
            <person name="Cox K."/>
            <person name="Korf I."/>
            <person name="Meyers B.C."/>
            <person name="Michelmore R.W."/>
        </authorList>
    </citation>
    <scope>NUCLEOTIDE SEQUENCE [LARGE SCALE GENOMIC DNA]</scope>
    <source>
        <strain evidence="7">cv. Salinas</strain>
        <tissue evidence="6">Seedlings</tissue>
    </source>
</reference>
<dbReference type="InterPro" id="IPR035897">
    <property type="entry name" value="Toll_tir_struct_dom_sf"/>
</dbReference>
<dbReference type="Proteomes" id="UP000235145">
    <property type="component" value="Unassembled WGS sequence"/>
</dbReference>
<gene>
    <name evidence="6" type="ORF">LSAT_V11C500265830</name>
</gene>
<dbReference type="Gene3D" id="3.40.50.10140">
    <property type="entry name" value="Toll/interleukin-1 receptor homology (TIR) domain"/>
    <property type="match status" value="1"/>
</dbReference>
<comment type="catalytic activity">
    <reaction evidence="4">
        <text>NAD(+) + H2O = ADP-D-ribose + nicotinamide + H(+)</text>
        <dbReference type="Rhea" id="RHEA:16301"/>
        <dbReference type="ChEBI" id="CHEBI:15377"/>
        <dbReference type="ChEBI" id="CHEBI:15378"/>
        <dbReference type="ChEBI" id="CHEBI:17154"/>
        <dbReference type="ChEBI" id="CHEBI:57540"/>
        <dbReference type="ChEBI" id="CHEBI:57967"/>
        <dbReference type="EC" id="3.2.2.6"/>
    </reaction>
    <physiologicalReaction direction="left-to-right" evidence="4">
        <dbReference type="Rhea" id="RHEA:16302"/>
    </physiologicalReaction>
</comment>
<dbReference type="EMBL" id="NBSK02000005">
    <property type="protein sequence ID" value="KAJ0206330.1"/>
    <property type="molecule type" value="Genomic_DNA"/>
</dbReference>
<keyword evidence="2" id="KW-0378">Hydrolase</keyword>
<dbReference type="PANTHER" id="PTHR32009">
    <property type="entry name" value="TMV RESISTANCE PROTEIN N-LIKE"/>
    <property type="match status" value="1"/>
</dbReference>
<dbReference type="Pfam" id="PF01582">
    <property type="entry name" value="TIR"/>
    <property type="match status" value="1"/>
</dbReference>
<dbReference type="GO" id="GO:0007165">
    <property type="term" value="P:signal transduction"/>
    <property type="evidence" value="ECO:0007669"/>
    <property type="project" value="InterPro"/>
</dbReference>
<evidence type="ECO:0000313" key="6">
    <source>
        <dbReference type="EMBL" id="KAJ0206330.1"/>
    </source>
</evidence>
<dbReference type="PROSITE" id="PS50104">
    <property type="entry name" value="TIR"/>
    <property type="match status" value="1"/>
</dbReference>
<dbReference type="SMART" id="SM00255">
    <property type="entry name" value="TIR"/>
    <property type="match status" value="1"/>
</dbReference>
<dbReference type="SUPFAM" id="SSF52200">
    <property type="entry name" value="Toll/Interleukin receptor TIR domain"/>
    <property type="match status" value="1"/>
</dbReference>
<protein>
    <recommendedName>
        <fullName evidence="1">ADP-ribosyl cyclase/cyclic ADP-ribose hydrolase</fullName>
        <ecNumber evidence="1">3.2.2.6</ecNumber>
    </recommendedName>
</protein>
<dbReference type="AlphaFoldDB" id="A0A9R1VHL4"/>
<dbReference type="EC" id="3.2.2.6" evidence="1"/>
<comment type="caution">
    <text evidence="6">The sequence shown here is derived from an EMBL/GenBank/DDBJ whole genome shotgun (WGS) entry which is preliminary data.</text>
</comment>